<sequence>MRSVEAAGFAQNPSEWFIAKHDVYGAKFREKWSENSKESSDEEDLFNLSVLDDALDDVNLLDKKFAPNRVPFPNTVLPGV</sequence>
<evidence type="ECO:0000313" key="2">
    <source>
        <dbReference type="Proteomes" id="UP000709295"/>
    </source>
</evidence>
<proteinExistence type="predicted"/>
<evidence type="ECO:0000313" key="1">
    <source>
        <dbReference type="EMBL" id="KAG6948318.1"/>
    </source>
</evidence>
<dbReference type="EMBL" id="JAENGY010001576">
    <property type="protein sequence ID" value="KAG6948318.1"/>
    <property type="molecule type" value="Genomic_DNA"/>
</dbReference>
<gene>
    <name evidence="1" type="ORF">JG688_00015150</name>
</gene>
<organism evidence="1 2">
    <name type="scientific">Phytophthora aleatoria</name>
    <dbReference type="NCBI Taxonomy" id="2496075"/>
    <lineage>
        <taxon>Eukaryota</taxon>
        <taxon>Sar</taxon>
        <taxon>Stramenopiles</taxon>
        <taxon>Oomycota</taxon>
        <taxon>Peronosporomycetes</taxon>
        <taxon>Peronosporales</taxon>
        <taxon>Peronosporaceae</taxon>
        <taxon>Phytophthora</taxon>
    </lineage>
</organism>
<name>A0A8J5LZR8_9STRA</name>
<reference evidence="1" key="1">
    <citation type="submission" date="2021-01" db="EMBL/GenBank/DDBJ databases">
        <title>Phytophthora aleatoria, a newly-described species from Pinus radiata is distinct from Phytophthora cactorum isolates based on comparative genomics.</title>
        <authorList>
            <person name="Mcdougal R."/>
            <person name="Panda P."/>
            <person name="Williams N."/>
            <person name="Studholme D.J."/>
        </authorList>
    </citation>
    <scope>NUCLEOTIDE SEQUENCE</scope>
    <source>
        <strain evidence="1">NZFS 4037</strain>
    </source>
</reference>
<protein>
    <submittedName>
        <fullName evidence="1">Uncharacterized protein</fullName>
    </submittedName>
</protein>
<accession>A0A8J5LZR8</accession>
<dbReference type="Proteomes" id="UP000709295">
    <property type="component" value="Unassembled WGS sequence"/>
</dbReference>
<dbReference type="AlphaFoldDB" id="A0A8J5LZR8"/>
<comment type="caution">
    <text evidence="1">The sequence shown here is derived from an EMBL/GenBank/DDBJ whole genome shotgun (WGS) entry which is preliminary data.</text>
</comment>
<keyword evidence="2" id="KW-1185">Reference proteome</keyword>